<dbReference type="CDD" id="cd05403">
    <property type="entry name" value="NT_KNTase_like"/>
    <property type="match status" value="1"/>
</dbReference>
<comment type="caution">
    <text evidence="2">The sequence shown here is derived from an EMBL/GenBank/DDBJ whole genome shotgun (WGS) entry which is preliminary data.</text>
</comment>
<sequence>MIQKAYQPVLKDLISVFTGEFTTQLDSLYIYGSVAKGKAIVGQSDLDVCVIFKHQIEHLDQKIAEIKASLIAIYPFIAKIDVDVGYLSEVLHEKNKRRWGAWIKFFCTNIYGRDLSCFFKDIEIDRQVIRAINDGYHEEIQAYLDVLEVNDKPQEELIKLKKSLIKRMIRLLPLTLNNIEDWPLSLNDTIEQTILAYPQQKDRLFFLLQELDHPSSVDVLLMNQLTETYIWIEAHLI</sequence>
<protein>
    <recommendedName>
        <fullName evidence="1">Polymerase nucleotidyl transferase domain-containing protein</fullName>
    </recommendedName>
</protein>
<dbReference type="RefSeq" id="WP_016543131.1">
    <property type="nucleotide sequence ID" value="NZ_ASQH01000027.1"/>
</dbReference>
<gene>
    <name evidence="2" type="ORF">F957_03494</name>
</gene>
<proteinExistence type="predicted"/>
<accession>A0A829HDE4</accession>
<keyword evidence="3" id="KW-1185">Reference proteome</keyword>
<dbReference type="InterPro" id="IPR043519">
    <property type="entry name" value="NT_sf"/>
</dbReference>
<dbReference type="Proteomes" id="UP000014523">
    <property type="component" value="Unassembled WGS sequence"/>
</dbReference>
<organism evidence="2 3">
    <name type="scientific">Acinetobacter gyllenbergii CIP 110306 = MTCC 11365</name>
    <dbReference type="NCBI Taxonomy" id="1217657"/>
    <lineage>
        <taxon>Bacteria</taxon>
        <taxon>Pseudomonadati</taxon>
        <taxon>Pseudomonadota</taxon>
        <taxon>Gammaproteobacteria</taxon>
        <taxon>Moraxellales</taxon>
        <taxon>Moraxellaceae</taxon>
        <taxon>Acinetobacter</taxon>
    </lineage>
</organism>
<evidence type="ECO:0000313" key="2">
    <source>
        <dbReference type="EMBL" id="EPF74398.1"/>
    </source>
</evidence>
<dbReference type="InterPro" id="IPR002934">
    <property type="entry name" value="Polymerase_NTP_transf_dom"/>
</dbReference>
<dbReference type="Pfam" id="PF01909">
    <property type="entry name" value="NTP_transf_2"/>
    <property type="match status" value="1"/>
</dbReference>
<dbReference type="SUPFAM" id="SSF81301">
    <property type="entry name" value="Nucleotidyltransferase"/>
    <property type="match status" value="1"/>
</dbReference>
<evidence type="ECO:0000313" key="3">
    <source>
        <dbReference type="Proteomes" id="UP000014523"/>
    </source>
</evidence>
<evidence type="ECO:0000259" key="1">
    <source>
        <dbReference type="Pfam" id="PF01909"/>
    </source>
</evidence>
<dbReference type="AlphaFoldDB" id="A0A829HDE4"/>
<reference evidence="2 3" key="1">
    <citation type="submission" date="2013-06" db="EMBL/GenBank/DDBJ databases">
        <title>The Genome Sequence of Acinetobacter gyllenbergii CIP 110306.</title>
        <authorList>
            <consortium name="The Broad Institute Genome Sequencing Platform"/>
            <consortium name="The Broad Institute Genome Sequencing Center for Infectious Disease"/>
            <person name="Cerqueira G."/>
            <person name="Feldgarden M."/>
            <person name="Courvalin P."/>
            <person name="Perichon B."/>
            <person name="Grillot-Courvalin C."/>
            <person name="Clermont D."/>
            <person name="Rocha E."/>
            <person name="Yoon E.-J."/>
            <person name="Nemec A."/>
            <person name="Young S.K."/>
            <person name="Zeng Q."/>
            <person name="Gargeya S."/>
            <person name="Fitzgerald M."/>
            <person name="Abouelleil A."/>
            <person name="Alvarado L."/>
            <person name="Berlin A.M."/>
            <person name="Chapman S.B."/>
            <person name="Dewar J."/>
            <person name="Goldberg J."/>
            <person name="Griggs A."/>
            <person name="Gujja S."/>
            <person name="Hansen M."/>
            <person name="Howarth C."/>
            <person name="Imamovic A."/>
            <person name="Larimer J."/>
            <person name="McCowan C."/>
            <person name="Murphy C."/>
            <person name="Pearson M."/>
            <person name="Priest M."/>
            <person name="Roberts A."/>
            <person name="Saif S."/>
            <person name="Shea T."/>
            <person name="Sykes S."/>
            <person name="Wortman J."/>
            <person name="Nusbaum C."/>
            <person name="Birren B."/>
        </authorList>
    </citation>
    <scope>NUCLEOTIDE SEQUENCE [LARGE SCALE GENOMIC DNA]</scope>
    <source>
        <strain evidence="2 3">CIP 110306</strain>
    </source>
</reference>
<feature type="domain" description="Polymerase nucleotidyl transferase" evidence="1">
    <location>
        <begin position="27"/>
        <end position="67"/>
    </location>
</feature>
<dbReference type="EMBL" id="ATGG01000033">
    <property type="protein sequence ID" value="EPF74398.1"/>
    <property type="molecule type" value="Genomic_DNA"/>
</dbReference>
<dbReference type="Gene3D" id="3.30.460.10">
    <property type="entry name" value="Beta Polymerase, domain 2"/>
    <property type="match status" value="1"/>
</dbReference>
<name>A0A829HDE4_9GAMM</name>
<dbReference type="GO" id="GO:0016779">
    <property type="term" value="F:nucleotidyltransferase activity"/>
    <property type="evidence" value="ECO:0007669"/>
    <property type="project" value="InterPro"/>
</dbReference>